<dbReference type="InterPro" id="IPR004865">
    <property type="entry name" value="HSR_dom"/>
</dbReference>
<dbReference type="SUPFAM" id="SSF57903">
    <property type="entry name" value="FYVE/PHD zinc finger"/>
    <property type="match status" value="1"/>
</dbReference>
<evidence type="ECO:0000259" key="9">
    <source>
        <dbReference type="PROSITE" id="PS50016"/>
    </source>
</evidence>
<gene>
    <name evidence="12" type="ORF">HJG60_017939</name>
</gene>
<dbReference type="Pfam" id="PF00628">
    <property type="entry name" value="PHD"/>
    <property type="match status" value="1"/>
</dbReference>
<feature type="region of interest" description="Disordered" evidence="8">
    <location>
        <begin position="126"/>
        <end position="170"/>
    </location>
</feature>
<dbReference type="PROSITE" id="PS51414">
    <property type="entry name" value="HSR"/>
    <property type="match status" value="1"/>
</dbReference>
<dbReference type="InterPro" id="IPR001965">
    <property type="entry name" value="Znf_PHD"/>
</dbReference>
<dbReference type="InterPro" id="IPR011011">
    <property type="entry name" value="Znf_FYVE_PHD"/>
</dbReference>
<keyword evidence="5" id="KW-0103">Bromodomain</keyword>
<dbReference type="GO" id="GO:0000981">
    <property type="term" value="F:DNA-binding transcription factor activity, RNA polymerase II-specific"/>
    <property type="evidence" value="ECO:0007669"/>
    <property type="project" value="TreeGrafter"/>
</dbReference>
<sequence>MVLASSKWMSPENYKLICEIAFKLFKEWKVEISDAIKTPFPFLEILRDREFITKEMYEVSKETFKKGQNIEEVVYDVLTEVQRKFEPSLLKILFDEFTLKRNPDLKHIYEIFKNEIPDKKLFPENQAQESEERPDTQSRFEPGAVDSETSSTSEKTKRKRKSGKHKEDNVDMEAETLPVICGDIRGLLIKRKFEQGATRKCIRTADGNWLTPREFEVRGGYEKASNWKTSLTCGGKTLKRLMEEDKVPTPPTTCGRSKKGGSSDKCEICQDGAKLFRCEKCRRFFHENCHLPPVDTKRNGWRCTSCTIDDLPKSQQHYRESEVLERQMEPEEKLKCAFLLLKLYGPLENGIFLKIPENENYVEKASQCLERLRMLDKIKKSLNEGGYTTVKDFVQAMHTLFQDPKCNNSDLTEEEFKKNFKEVFTIQETN</sequence>
<keyword evidence="3 7" id="KW-0863">Zinc-finger</keyword>
<dbReference type="Proteomes" id="UP000664940">
    <property type="component" value="Unassembled WGS sequence"/>
</dbReference>
<feature type="domain" description="PHD-type" evidence="9">
    <location>
        <begin position="263"/>
        <end position="309"/>
    </location>
</feature>
<keyword evidence="6" id="KW-0238">DNA-binding</keyword>
<protein>
    <recommendedName>
        <fullName evidence="14">Nuclear body protein SP140-like protein</fullName>
    </recommendedName>
</protein>
<dbReference type="InterPro" id="IPR043563">
    <property type="entry name" value="Sp110/Sp140/Sp140L-like"/>
</dbReference>
<evidence type="ECO:0000259" key="10">
    <source>
        <dbReference type="PROSITE" id="PS50864"/>
    </source>
</evidence>
<evidence type="ECO:0000256" key="3">
    <source>
        <dbReference type="ARBA" id="ARBA00022771"/>
    </source>
</evidence>
<feature type="domain" description="HSR" evidence="11">
    <location>
        <begin position="1"/>
        <end position="117"/>
    </location>
</feature>
<dbReference type="Gene3D" id="3.10.390.10">
    <property type="entry name" value="SAND domain-like"/>
    <property type="match status" value="1"/>
</dbReference>
<dbReference type="GO" id="GO:0005634">
    <property type="term" value="C:nucleus"/>
    <property type="evidence" value="ECO:0007669"/>
    <property type="project" value="InterPro"/>
</dbReference>
<evidence type="ECO:0000256" key="1">
    <source>
        <dbReference type="ARBA" id="ARBA00022553"/>
    </source>
</evidence>
<dbReference type="GO" id="GO:0008270">
    <property type="term" value="F:zinc ion binding"/>
    <property type="evidence" value="ECO:0007669"/>
    <property type="project" value="UniProtKB-KW"/>
</dbReference>
<feature type="domain" description="SAND" evidence="10">
    <location>
        <begin position="167"/>
        <end position="248"/>
    </location>
</feature>
<organism evidence="12 13">
    <name type="scientific">Phyllostomus discolor</name>
    <name type="common">pale spear-nosed bat</name>
    <dbReference type="NCBI Taxonomy" id="89673"/>
    <lineage>
        <taxon>Eukaryota</taxon>
        <taxon>Metazoa</taxon>
        <taxon>Chordata</taxon>
        <taxon>Craniata</taxon>
        <taxon>Vertebrata</taxon>
        <taxon>Euteleostomi</taxon>
        <taxon>Mammalia</taxon>
        <taxon>Eutheria</taxon>
        <taxon>Laurasiatheria</taxon>
        <taxon>Chiroptera</taxon>
        <taxon>Yangochiroptera</taxon>
        <taxon>Phyllostomidae</taxon>
        <taxon>Phyllostominae</taxon>
        <taxon>Phyllostomus</taxon>
    </lineage>
</organism>
<evidence type="ECO:0000256" key="5">
    <source>
        <dbReference type="ARBA" id="ARBA00023117"/>
    </source>
</evidence>
<dbReference type="EMBL" id="JABVXQ010000004">
    <property type="protein sequence ID" value="KAF6116290.1"/>
    <property type="molecule type" value="Genomic_DNA"/>
</dbReference>
<dbReference type="GO" id="GO:0003677">
    <property type="term" value="F:DNA binding"/>
    <property type="evidence" value="ECO:0007669"/>
    <property type="project" value="UniProtKB-KW"/>
</dbReference>
<keyword evidence="4" id="KW-0862">Zinc</keyword>
<dbReference type="Pfam" id="PF01342">
    <property type="entry name" value="SAND"/>
    <property type="match status" value="1"/>
</dbReference>
<comment type="caution">
    <text evidence="12">The sequence shown here is derived from an EMBL/GenBank/DDBJ whole genome shotgun (WGS) entry which is preliminary data.</text>
</comment>
<evidence type="ECO:0000256" key="2">
    <source>
        <dbReference type="ARBA" id="ARBA00022723"/>
    </source>
</evidence>
<dbReference type="PROSITE" id="PS01359">
    <property type="entry name" value="ZF_PHD_1"/>
    <property type="match status" value="1"/>
</dbReference>
<accession>A0A834ED02</accession>
<evidence type="ECO:0000256" key="4">
    <source>
        <dbReference type="ARBA" id="ARBA00022833"/>
    </source>
</evidence>
<proteinExistence type="predicted"/>
<evidence type="ECO:0000256" key="6">
    <source>
        <dbReference type="ARBA" id="ARBA00023125"/>
    </source>
</evidence>
<name>A0A834ED02_9CHIR</name>
<dbReference type="InterPro" id="IPR036427">
    <property type="entry name" value="Bromodomain-like_sf"/>
</dbReference>
<dbReference type="CDD" id="cd15626">
    <property type="entry name" value="PHD_SP110_140"/>
    <property type="match status" value="1"/>
</dbReference>
<dbReference type="InterPro" id="IPR019787">
    <property type="entry name" value="Znf_PHD-finger"/>
</dbReference>
<evidence type="ECO:0008006" key="14">
    <source>
        <dbReference type="Google" id="ProtNLM"/>
    </source>
</evidence>
<dbReference type="PANTHER" id="PTHR46386">
    <property type="entry name" value="NUCLEAR BODY PROTEIN SP140"/>
    <property type="match status" value="1"/>
</dbReference>
<dbReference type="PROSITE" id="PS50864">
    <property type="entry name" value="SAND"/>
    <property type="match status" value="1"/>
</dbReference>
<dbReference type="SMART" id="SM00249">
    <property type="entry name" value="PHD"/>
    <property type="match status" value="1"/>
</dbReference>
<dbReference type="InterPro" id="IPR010919">
    <property type="entry name" value="SAND-like_dom_sf"/>
</dbReference>
<dbReference type="InterPro" id="IPR013083">
    <property type="entry name" value="Znf_RING/FYVE/PHD"/>
</dbReference>
<dbReference type="Gene3D" id="3.30.40.10">
    <property type="entry name" value="Zinc/RING finger domain, C3HC4 (zinc finger)"/>
    <property type="match status" value="1"/>
</dbReference>
<dbReference type="SMART" id="SM00258">
    <property type="entry name" value="SAND"/>
    <property type="match status" value="1"/>
</dbReference>
<dbReference type="AlphaFoldDB" id="A0A834ED02"/>
<evidence type="ECO:0000256" key="7">
    <source>
        <dbReference type="PROSITE-ProRule" id="PRU00146"/>
    </source>
</evidence>
<evidence type="ECO:0000259" key="11">
    <source>
        <dbReference type="PROSITE" id="PS51414"/>
    </source>
</evidence>
<keyword evidence="1" id="KW-0597">Phosphoprotein</keyword>
<dbReference type="InterPro" id="IPR000770">
    <property type="entry name" value="SAND_dom"/>
</dbReference>
<dbReference type="Gene3D" id="1.20.920.10">
    <property type="entry name" value="Bromodomain-like"/>
    <property type="match status" value="1"/>
</dbReference>
<evidence type="ECO:0000313" key="12">
    <source>
        <dbReference type="EMBL" id="KAF6116290.1"/>
    </source>
</evidence>
<dbReference type="Pfam" id="PF03172">
    <property type="entry name" value="HSR"/>
    <property type="match status" value="1"/>
</dbReference>
<keyword evidence="2" id="KW-0479">Metal-binding</keyword>
<dbReference type="InterPro" id="IPR019786">
    <property type="entry name" value="Zinc_finger_PHD-type_CS"/>
</dbReference>
<evidence type="ECO:0000256" key="8">
    <source>
        <dbReference type="SAM" id="MobiDB-lite"/>
    </source>
</evidence>
<dbReference type="PROSITE" id="PS50016">
    <property type="entry name" value="ZF_PHD_2"/>
    <property type="match status" value="1"/>
</dbReference>
<reference evidence="12 13" key="1">
    <citation type="journal article" date="2020" name="Nature">
        <title>Six reference-quality genomes reveal evolution of bat adaptations.</title>
        <authorList>
            <person name="Jebb D."/>
            <person name="Huang Z."/>
            <person name="Pippel M."/>
            <person name="Hughes G.M."/>
            <person name="Lavrichenko K."/>
            <person name="Devanna P."/>
            <person name="Winkler S."/>
            <person name="Jermiin L.S."/>
            <person name="Skirmuntt E.C."/>
            <person name="Katzourakis A."/>
            <person name="Burkitt-Gray L."/>
            <person name="Ray D.A."/>
            <person name="Sullivan K.A.M."/>
            <person name="Roscito J.G."/>
            <person name="Kirilenko B.M."/>
            <person name="Davalos L.M."/>
            <person name="Corthals A.P."/>
            <person name="Power M.L."/>
            <person name="Jones G."/>
            <person name="Ransome R.D."/>
            <person name="Dechmann D.K.N."/>
            <person name="Locatelli A.G."/>
            <person name="Puechmaille S.J."/>
            <person name="Fedrigo O."/>
            <person name="Jarvis E.D."/>
            <person name="Hiller M."/>
            <person name="Vernes S.C."/>
            <person name="Myers E.W."/>
            <person name="Teeling E.C."/>
        </authorList>
    </citation>
    <scope>NUCLEOTIDE SEQUENCE [LARGE SCALE GENOMIC DNA]</scope>
    <source>
        <strain evidence="12">Bat1K_MPI-CBG_1</strain>
    </source>
</reference>
<evidence type="ECO:0000313" key="13">
    <source>
        <dbReference type="Proteomes" id="UP000664940"/>
    </source>
</evidence>
<dbReference type="PANTHER" id="PTHR46386:SF13">
    <property type="entry name" value="RIKEN CDNA A630001G21 GENE"/>
    <property type="match status" value="1"/>
</dbReference>
<dbReference type="SUPFAM" id="SSF63763">
    <property type="entry name" value="SAND domain-like"/>
    <property type="match status" value="1"/>
</dbReference>